<name>A0A1D9FTF4_MOOP1</name>
<accession>A0A1D9FTF4</accession>
<dbReference type="EMBL" id="CP017708">
    <property type="protein sequence ID" value="AOY78585.1"/>
    <property type="molecule type" value="Genomic_DNA"/>
</dbReference>
<gene>
    <name evidence="1" type="ORF">BJP36_00485</name>
</gene>
<dbReference type="AlphaFoldDB" id="A0A1D9FTF4"/>
<organism evidence="1 2">
    <name type="scientific">Moorena producens (strain JHB)</name>
    <dbReference type="NCBI Taxonomy" id="1454205"/>
    <lineage>
        <taxon>Bacteria</taxon>
        <taxon>Bacillati</taxon>
        <taxon>Cyanobacteriota</taxon>
        <taxon>Cyanophyceae</taxon>
        <taxon>Coleofasciculales</taxon>
        <taxon>Coleofasciculaceae</taxon>
        <taxon>Moorena</taxon>
    </lineage>
</organism>
<dbReference type="Proteomes" id="UP000176944">
    <property type="component" value="Chromosome"/>
</dbReference>
<protein>
    <submittedName>
        <fullName evidence="1">Uncharacterized protein</fullName>
    </submittedName>
</protein>
<evidence type="ECO:0000313" key="2">
    <source>
        <dbReference type="Proteomes" id="UP000176944"/>
    </source>
</evidence>
<proteinExistence type="predicted"/>
<sequence>MGDSQGILNGCYEMGVEPYLNTFFSPSILTALFHFSDKRSISSEYVAKLADFWQLFTKLDIVIASFKFYLCLVISPFHITVLPNWQIFT</sequence>
<evidence type="ECO:0000313" key="1">
    <source>
        <dbReference type="EMBL" id="AOY78585.1"/>
    </source>
</evidence>
<reference evidence="2" key="1">
    <citation type="submission" date="2016-10" db="EMBL/GenBank/DDBJ databases">
        <title>Comparative genomics uncovers the prolific and rare metabolic potential of the cyanobacterial genus Moorea.</title>
        <authorList>
            <person name="Leao T."/>
            <person name="Castelao G."/>
            <person name="Korobeynikov A."/>
            <person name="Monroe E.A."/>
            <person name="Podell S."/>
            <person name="Glukhov E."/>
            <person name="Allen E."/>
            <person name="Gerwick W.H."/>
            <person name="Gerwick L."/>
        </authorList>
    </citation>
    <scope>NUCLEOTIDE SEQUENCE [LARGE SCALE GENOMIC DNA]</scope>
    <source>
        <strain evidence="2">JHB</strain>
    </source>
</reference>